<feature type="region of interest" description="Disordered" evidence="2">
    <location>
        <begin position="420"/>
        <end position="462"/>
    </location>
</feature>
<keyword evidence="1" id="KW-0175">Coiled coil</keyword>
<feature type="compositionally biased region" description="Basic and acidic residues" evidence="2">
    <location>
        <begin position="26"/>
        <end position="35"/>
    </location>
</feature>
<feature type="compositionally biased region" description="Polar residues" evidence="2">
    <location>
        <begin position="234"/>
        <end position="257"/>
    </location>
</feature>
<evidence type="ECO:0000313" key="3">
    <source>
        <dbReference type="EMBL" id="GAO15414.1"/>
    </source>
</evidence>
<organism evidence="3 4">
    <name type="scientific">Ustilaginoidea virens</name>
    <name type="common">Rice false smut fungus</name>
    <name type="synonym">Villosiclava virens</name>
    <dbReference type="NCBI Taxonomy" id="1159556"/>
    <lineage>
        <taxon>Eukaryota</taxon>
        <taxon>Fungi</taxon>
        <taxon>Dikarya</taxon>
        <taxon>Ascomycota</taxon>
        <taxon>Pezizomycotina</taxon>
        <taxon>Sordariomycetes</taxon>
        <taxon>Hypocreomycetidae</taxon>
        <taxon>Hypocreales</taxon>
        <taxon>Clavicipitaceae</taxon>
        <taxon>Ustilaginoidea</taxon>
    </lineage>
</organism>
<dbReference type="Proteomes" id="UP000054053">
    <property type="component" value="Unassembled WGS sequence"/>
</dbReference>
<feature type="coiled-coil region" evidence="1">
    <location>
        <begin position="575"/>
        <end position="662"/>
    </location>
</feature>
<protein>
    <submittedName>
        <fullName evidence="3">Uncharacterized protein</fullName>
    </submittedName>
</protein>
<evidence type="ECO:0000313" key="4">
    <source>
        <dbReference type="Proteomes" id="UP000054053"/>
    </source>
</evidence>
<feature type="compositionally biased region" description="Polar residues" evidence="2">
    <location>
        <begin position="154"/>
        <end position="168"/>
    </location>
</feature>
<evidence type="ECO:0000256" key="2">
    <source>
        <dbReference type="SAM" id="MobiDB-lite"/>
    </source>
</evidence>
<gene>
    <name evidence="3" type="ORF">UVI_02010740</name>
</gene>
<feature type="compositionally biased region" description="Polar residues" evidence="2">
    <location>
        <begin position="195"/>
        <end position="211"/>
    </location>
</feature>
<feature type="compositionally biased region" description="Basic and acidic residues" evidence="2">
    <location>
        <begin position="719"/>
        <end position="734"/>
    </location>
</feature>
<feature type="region of interest" description="Disordered" evidence="2">
    <location>
        <begin position="234"/>
        <end position="275"/>
    </location>
</feature>
<comment type="caution">
    <text evidence="3">The sequence shown here is derived from an EMBL/GenBank/DDBJ whole genome shotgun (WGS) entry which is preliminary data.</text>
</comment>
<dbReference type="EMBL" id="BBTG02000004">
    <property type="protein sequence ID" value="GAO15414.1"/>
    <property type="molecule type" value="Genomic_DNA"/>
</dbReference>
<feature type="compositionally biased region" description="Low complexity" evidence="2">
    <location>
        <begin position="446"/>
        <end position="457"/>
    </location>
</feature>
<feature type="compositionally biased region" description="Basic and acidic residues" evidence="2">
    <location>
        <begin position="114"/>
        <end position="126"/>
    </location>
</feature>
<feature type="region of interest" description="Disordered" evidence="2">
    <location>
        <begin position="26"/>
        <end position="211"/>
    </location>
</feature>
<sequence length="780" mass="85257">MLIANWRDVVRQMRSLGTHYRKDSSLLDFPAKNDDLQDSEGLGERPEEIMDAVPGLIHASRPQEPSTGRQGAKTRKPTTLRKTASRKVLPKLSMATLSPTKEESMGDDESSDSSNKRESVIERLQKTEGSNTRKKQVIGHVDCKSGPESRKLSNEQSARGKVTNTSGHSHAPESLKAATSPPVYVENVPPRESSRCQTSQDETKKASLQNDNVEGNILPFASATADLLNSCNQDRGQVESQNGSEGPQNSAFPQTPKQRWHPPPWSANGTSTNPGGIRVVQKSPTVTSAACATQDQAVQCNLSPKKARSRSIDTTPERFYAMKREPSRILDSSADDVFSGQQKHGCRQKKPFLLHGPRLSKSYENFSSQTRITLESPTNSTKSKDLGKNGSVRAMAALFDVQPSGLGSSAMTGDEQATMANSVRDGDRNSKPDSALTRRPAFLLDTTQGQVSTTGTTRNGNDRFDEVMGDVMEKHSVADSINHSASLDSETDGIFQPSTLGDKTTAKADLDEADSRRIRMMPSLGRMGPYPEQPPIAHHLSLTRPPSSPSPMMESEADSILDAIPLPHVARSGSATVLYSQIRKLQRQLNSKTEEAAQLRRQLAAQQDSDVGTVSEQLRQAKRDAAMWKERAEAAERRVKVFEKFTEKLKKIRDELADAKKYEKGDGDGKDGDGRARVADATIKAVDRLRLLQGQSAKKEPGNPDDCSDGTAQTRKRPHDVVKSQDGAVDRSRPASDSPAGEEGGKLGSRGGMEVRMRRRSDQIWAAAEELLQMEEDGVE</sequence>
<feature type="region of interest" description="Disordered" evidence="2">
    <location>
        <begin position="689"/>
        <end position="756"/>
    </location>
</feature>
<feature type="region of interest" description="Disordered" evidence="2">
    <location>
        <begin position="485"/>
        <end position="506"/>
    </location>
</feature>
<proteinExistence type="predicted"/>
<reference evidence="4" key="1">
    <citation type="journal article" date="2016" name="Genome Announc.">
        <title>Genome sequence of Ustilaginoidea virens IPU010, a rice pathogenic fungus causing false smut.</title>
        <authorList>
            <person name="Kumagai T."/>
            <person name="Ishii T."/>
            <person name="Terai G."/>
            <person name="Umemura M."/>
            <person name="Machida M."/>
            <person name="Asai K."/>
        </authorList>
    </citation>
    <scope>NUCLEOTIDE SEQUENCE [LARGE SCALE GENOMIC DNA]</scope>
    <source>
        <strain evidence="4">IPU010</strain>
    </source>
</reference>
<accession>A0A1B5KZ46</accession>
<feature type="compositionally biased region" description="Basic residues" evidence="2">
    <location>
        <begin position="72"/>
        <end position="89"/>
    </location>
</feature>
<feature type="compositionally biased region" description="Basic and acidic residues" evidence="2">
    <location>
        <begin position="141"/>
        <end position="153"/>
    </location>
</feature>
<name>A0A1B5KZ46_USTVR</name>
<dbReference type="AlphaFoldDB" id="A0A1B5KZ46"/>
<evidence type="ECO:0000256" key="1">
    <source>
        <dbReference type="SAM" id="Coils"/>
    </source>
</evidence>